<dbReference type="Proteomes" id="UP000311919">
    <property type="component" value="Unassembled WGS sequence"/>
</dbReference>
<dbReference type="STRING" id="6182.A0A4Z2DBR7"/>
<dbReference type="EMBL" id="SKCS01000182">
    <property type="protein sequence ID" value="TNN13858.1"/>
    <property type="molecule type" value="Genomic_DNA"/>
</dbReference>
<reference evidence="1 2" key="1">
    <citation type="submission" date="2019-03" db="EMBL/GenBank/DDBJ databases">
        <title>An improved genome assembly of the fluke Schistosoma japonicum.</title>
        <authorList>
            <person name="Hu W."/>
            <person name="Luo F."/>
            <person name="Yin M."/>
            <person name="Mo X."/>
            <person name="Sun C."/>
            <person name="Wu Q."/>
            <person name="Zhu B."/>
            <person name="Xiang M."/>
            <person name="Wang J."/>
            <person name="Wang Y."/>
            <person name="Zhang T."/>
            <person name="Xu B."/>
            <person name="Zheng H."/>
            <person name="Feng Z."/>
        </authorList>
    </citation>
    <scope>NUCLEOTIDE SEQUENCE [LARGE SCALE GENOMIC DNA]</scope>
    <source>
        <strain evidence="1">HuSjv2</strain>
        <tissue evidence="1">Worms</tissue>
    </source>
</reference>
<protein>
    <submittedName>
        <fullName evidence="1">Gag-Pol polyprotein</fullName>
    </submittedName>
</protein>
<organism evidence="1 2">
    <name type="scientific">Schistosoma japonicum</name>
    <name type="common">Blood fluke</name>
    <dbReference type="NCBI Taxonomy" id="6182"/>
    <lineage>
        <taxon>Eukaryota</taxon>
        <taxon>Metazoa</taxon>
        <taxon>Spiralia</taxon>
        <taxon>Lophotrochozoa</taxon>
        <taxon>Platyhelminthes</taxon>
        <taxon>Trematoda</taxon>
        <taxon>Digenea</taxon>
        <taxon>Strigeidida</taxon>
        <taxon>Schistosomatoidea</taxon>
        <taxon>Schistosomatidae</taxon>
        <taxon>Schistosoma</taxon>
    </lineage>
</organism>
<proteinExistence type="predicted"/>
<dbReference type="AlphaFoldDB" id="A0A4Z2DBR7"/>
<comment type="caution">
    <text evidence="1">The sequence shown here is derived from an EMBL/GenBank/DDBJ whole genome shotgun (WGS) entry which is preliminary data.</text>
</comment>
<name>A0A4Z2DBR7_SCHJA</name>
<dbReference type="OrthoDB" id="6267417at2759"/>
<accession>A0A4Z2DBR7</accession>
<sequence length="347" mass="39436">MWLENEVCSYKPPSESIQNSHISKSNASDVIYSHISKSNASDVIYSHISKSNASDGIYSHISQSNASDVICSHISESNASDVSCSHDISVPNDSYETCSNSKSNTSDVSCSHYISKPNAPDATCSHISKSITSDVSCSHVFSEAENSDPLFSLHDINSVASSKVSSHRIPKSHAFSNVNSAPKPSTFSQTSIASHVTHLRQKQIDKGRRNRKMETQFNRHHGTRRRVFQINQKVYVRDFRYSPPQWTSGRILKRRGSVMYVVDVEGLKWVRHANHILEHAAAFHETERLNTLWEIFLDSFDMENVATQRNAQLEQNPVRRSMRKRRRPEILQVDPKRRAYVSEDRYQ</sequence>
<keyword evidence="2" id="KW-1185">Reference proteome</keyword>
<evidence type="ECO:0000313" key="2">
    <source>
        <dbReference type="Proteomes" id="UP000311919"/>
    </source>
</evidence>
<evidence type="ECO:0000313" key="1">
    <source>
        <dbReference type="EMBL" id="TNN13858.1"/>
    </source>
</evidence>
<gene>
    <name evidence="1" type="ORF">EWB00_002572</name>
</gene>